<accession>A0ABT3BPE7</accession>
<keyword evidence="2" id="KW-1185">Reference proteome</keyword>
<protein>
    <submittedName>
        <fullName evidence="1">Uncharacterized protein</fullName>
    </submittedName>
</protein>
<gene>
    <name evidence="1" type="ORF">OF365_01620</name>
</gene>
<dbReference type="EMBL" id="JAOXHJ010000003">
    <property type="protein sequence ID" value="MCV3754063.1"/>
    <property type="molecule type" value="Genomic_DNA"/>
</dbReference>
<evidence type="ECO:0000313" key="2">
    <source>
        <dbReference type="Proteomes" id="UP001207252"/>
    </source>
</evidence>
<reference evidence="1 2" key="1">
    <citation type="journal article" date="2020" name="Int. J. Syst. Evol. Microbiol.">
        <title>Ureaplasma miroungigenitalium sp. nov. isolated from northern elephant seals (Mirounga angustirostris) and Ureaplasma zalophigenitalium sp. nov. isolated from California sea lions (Zalophus californianus).</title>
        <authorList>
            <person name="Volokhov D.V."/>
            <person name="Gulland F.M."/>
            <person name="Gao Y."/>
            <person name="Chizhikov V.E."/>
        </authorList>
    </citation>
    <scope>NUCLEOTIDE SEQUENCE [LARGE SCALE GENOMIC DNA]</scope>
    <source>
        <strain evidence="1 2">CSL7644-GEN</strain>
    </source>
</reference>
<dbReference type="RefSeq" id="WP_263817867.1">
    <property type="nucleotide sequence ID" value="NZ_JAOXHJ010000003.1"/>
</dbReference>
<dbReference type="Proteomes" id="UP001207252">
    <property type="component" value="Unassembled WGS sequence"/>
</dbReference>
<proteinExistence type="predicted"/>
<sequence length="696" mass="83520">MEKEIKTKLFIPILKIDLKLYFRKLVEINDLSKIIITMFLYEYKQHKELTIKKFLEKLLGYEREKLVDFVISETWKLIKSNVILYQGKKGFEELEKKDENAVIKSIKDLPLLALGSESNSDHPIHPTVAQNFEEDRMVGLEQKPLEKNYFYKRHLFYDKYNEILKFDDNSVYSKKENYHFLDPDKVLKNKYSDELYSFLKNYFENSDNYEGEYKIYEDYSLINEKDKNTSLSEEDISWVEQPFNFDLNKNEIIPKDEESKAFLSAIKEFKYNDEESPLFSIENIDQFVKKDILGMEIEKFQNEELGFKIENFSGLEDDLSLSFYQKIAQKQWSKFEDTLHSLINKKIMYDTTNDQYFYIFIREYPIKIGSNYLVNIFSFDRKEIKINELFNDYLDLKSEKYDDKTLSLIFDNIDNFLNEEEFINFLDINIKQDRSLEINWNQIIKILEKYETEISPNLLIRMISKAGSFNGDENQQKRHDLANLLVNKLNLSEEILFQVFLEMNFEYKENEFLFNKKTSFEKTINEFFTQYQKLLDASNIIENLEALDEEQCTQYEENISSLKEYQADLLKNFIKENHKLKDKIENCKNFSEKLQETYQSLKKGSMDLIKTKALNIREMIEKETNKPELAKLSSFLQQTYERNADLEELLQLVKWCNSWLHHNDNKKTLSLKEVKDKEERSKQLLKQIKKKKEEQK</sequence>
<evidence type="ECO:0000313" key="1">
    <source>
        <dbReference type="EMBL" id="MCV3754063.1"/>
    </source>
</evidence>
<comment type="caution">
    <text evidence="1">The sequence shown here is derived from an EMBL/GenBank/DDBJ whole genome shotgun (WGS) entry which is preliminary data.</text>
</comment>
<organism evidence="1 2">
    <name type="scientific">Ureaplasma zalophigenitalium</name>
    <dbReference type="NCBI Taxonomy" id="907723"/>
    <lineage>
        <taxon>Bacteria</taxon>
        <taxon>Bacillati</taxon>
        <taxon>Mycoplasmatota</taxon>
        <taxon>Mycoplasmoidales</taxon>
        <taxon>Mycoplasmoidaceae</taxon>
        <taxon>Ureaplasma</taxon>
    </lineage>
</organism>
<name>A0ABT3BPE7_9BACT</name>